<evidence type="ECO:0000313" key="2">
    <source>
        <dbReference type="Proteomes" id="UP000796880"/>
    </source>
</evidence>
<dbReference type="AlphaFoldDB" id="A0A8K0DTW5"/>
<comment type="caution">
    <text evidence="1">The sequence shown here is derived from an EMBL/GenBank/DDBJ whole genome shotgun (WGS) entry which is preliminary data.</text>
</comment>
<dbReference type="Proteomes" id="UP000796880">
    <property type="component" value="Unassembled WGS sequence"/>
</dbReference>
<accession>A0A8K0DTW5</accession>
<dbReference type="EMBL" id="VOIH02000011">
    <property type="protein sequence ID" value="KAF3433740.1"/>
    <property type="molecule type" value="Genomic_DNA"/>
</dbReference>
<reference evidence="1" key="1">
    <citation type="submission" date="2020-03" db="EMBL/GenBank/DDBJ databases">
        <title>A high-quality chromosome-level genome assembly of a woody plant with both climbing and erect habits, Rhamnella rubrinervis.</title>
        <authorList>
            <person name="Lu Z."/>
            <person name="Yang Y."/>
            <person name="Zhu X."/>
            <person name="Sun Y."/>
        </authorList>
    </citation>
    <scope>NUCLEOTIDE SEQUENCE</scope>
    <source>
        <strain evidence="1">BYM</strain>
        <tissue evidence="1">Leaf</tissue>
    </source>
</reference>
<protein>
    <submittedName>
        <fullName evidence="1">Uncharacterized protein</fullName>
    </submittedName>
</protein>
<proteinExistence type="predicted"/>
<keyword evidence="2" id="KW-1185">Reference proteome</keyword>
<dbReference type="OrthoDB" id="410701at2759"/>
<gene>
    <name evidence="1" type="ORF">FNV43_RR24843</name>
</gene>
<sequence length="79" mass="8591">MSQHDVVLRAPKLTADEAVKMGIIDSAHGTAEESIVAAVGLAEKLVGRKWSGDVYARNRMSLLSELLDDLPVSNTWSRL</sequence>
<evidence type="ECO:0000313" key="1">
    <source>
        <dbReference type="EMBL" id="KAF3433740.1"/>
    </source>
</evidence>
<organism evidence="1 2">
    <name type="scientific">Rhamnella rubrinervis</name>
    <dbReference type="NCBI Taxonomy" id="2594499"/>
    <lineage>
        <taxon>Eukaryota</taxon>
        <taxon>Viridiplantae</taxon>
        <taxon>Streptophyta</taxon>
        <taxon>Embryophyta</taxon>
        <taxon>Tracheophyta</taxon>
        <taxon>Spermatophyta</taxon>
        <taxon>Magnoliopsida</taxon>
        <taxon>eudicotyledons</taxon>
        <taxon>Gunneridae</taxon>
        <taxon>Pentapetalae</taxon>
        <taxon>rosids</taxon>
        <taxon>fabids</taxon>
        <taxon>Rosales</taxon>
        <taxon>Rhamnaceae</taxon>
        <taxon>rhamnoid group</taxon>
        <taxon>Rhamneae</taxon>
        <taxon>Rhamnella</taxon>
    </lineage>
</organism>
<name>A0A8K0DTW5_9ROSA</name>